<keyword evidence="2" id="KW-0812">Transmembrane</keyword>
<gene>
    <name evidence="3" type="ORF">CB5_LOCUS590</name>
</gene>
<feature type="region of interest" description="Disordered" evidence="1">
    <location>
        <begin position="1222"/>
        <end position="1317"/>
    </location>
</feature>
<feature type="region of interest" description="Disordered" evidence="1">
    <location>
        <begin position="535"/>
        <end position="563"/>
    </location>
</feature>
<evidence type="ECO:0000313" key="3">
    <source>
        <dbReference type="EMBL" id="CAD1817379.1"/>
    </source>
</evidence>
<feature type="compositionally biased region" description="Polar residues" evidence="1">
    <location>
        <begin position="665"/>
        <end position="674"/>
    </location>
</feature>
<feature type="compositionally biased region" description="Basic and acidic residues" evidence="1">
    <location>
        <begin position="346"/>
        <end position="357"/>
    </location>
</feature>
<keyword evidence="2" id="KW-1133">Transmembrane helix</keyword>
<feature type="region of interest" description="Disordered" evidence="1">
    <location>
        <begin position="85"/>
        <end position="117"/>
    </location>
</feature>
<proteinExistence type="predicted"/>
<feature type="compositionally biased region" description="Basic and acidic residues" evidence="1">
    <location>
        <begin position="1268"/>
        <end position="1281"/>
    </location>
</feature>
<dbReference type="PANTHER" id="PTHR33870">
    <property type="entry name" value="CARDIOMYOPATHY-ASSOCIATED PROTEIN"/>
    <property type="match status" value="1"/>
</dbReference>
<dbReference type="EMBL" id="LR862129">
    <property type="protein sequence ID" value="CAD1817379.1"/>
    <property type="molecule type" value="Genomic_DNA"/>
</dbReference>
<feature type="compositionally biased region" description="Basic and acidic residues" evidence="1">
    <location>
        <begin position="252"/>
        <end position="267"/>
    </location>
</feature>
<feature type="compositionally biased region" description="Basic and acidic residues" evidence="1">
    <location>
        <begin position="1227"/>
        <end position="1245"/>
    </location>
</feature>
<keyword evidence="2" id="KW-0472">Membrane</keyword>
<feature type="compositionally biased region" description="Low complexity" evidence="1">
    <location>
        <begin position="1307"/>
        <end position="1317"/>
    </location>
</feature>
<feature type="compositionally biased region" description="Basic and acidic residues" evidence="1">
    <location>
        <begin position="195"/>
        <end position="215"/>
    </location>
</feature>
<accession>A0A6V7NFL7</accession>
<feature type="transmembrane region" description="Helical" evidence="2">
    <location>
        <begin position="32"/>
        <end position="55"/>
    </location>
</feature>
<evidence type="ECO:0000256" key="2">
    <source>
        <dbReference type="SAM" id="Phobius"/>
    </source>
</evidence>
<sequence>MAIVAKDFGFHTRRVMIISIRTIYRSVRAHPVLSSLGLFLLVLYNLFPSLFAFLVSSSPVLICTTLLLGTLLSFGEPNIPEIEEEKTNTREVSSLKAGPSSNDLRVHQDESVTSQSHVRNGLMNEESPLEESAFSEETDCVYSDGEEHVPLVKRDDERDEKDDSCLAAIHSVKNDVEMINVENLINKERDVHGLEKAEKIEDPVEKQDEVGEAVHDSPTTNGKEVEDLGMGIDKPEANNEFGFSLGSPWQHISDHDDVSNSESDRAESSSPDASMADIIPMLDELHPLLDSESAPPNIKQVSAFASDHESDDYHDDDDNDDDDDGDDDDVDDDESVEEGAENNGAEENKEVEGKKEDENEAVVLWTADDQKNLMDLGSSELERNRRLESLIAKRRARKNFRFDLEGNLIDLNGNDSMELSRFRLAPISAPRGNPFDLPYDSEETMDLPPIPGSAPSVLLPRGNPFDLPYDQPNGSDNALRETWSPRETFVSVPQREMLFRRHESFNVSGGELRQERRASMLRPYFVAENIESEERTSATFNRQFSDKSDSKLSSVPESDTVSSVTDLDYNKDFVEQEFHPEDENENLPLDEVEAAVVERETNEEFIVTNDHEIHLNNHMNVEETQQNVQFIGSLEENHGEAINLSSTISDAGGFGESEEKHEDLSSTSLSEATTKGSMEFHDRIDNLEVARNSMLLGRAASDLISWEDKIGENQLTEVIYDSSPPATEKSLSNVSALNEVLFDAGKSSLNASSSLESNMEMNLEKEFSEVGDFPSINTNLVGEMASDDGKSWAASSSIPLIDLIDGIESKSREIGESNVSEVGLSTIHVGSENCIIHQLSSDLMESNSSSTTLIDIGDIHQKKVDGLGDQTSNVDNLLSSGDLISSVPPYAAHFEMSLISSMDLHPIPEEKVEDFKSEKDQNSKLFYDSLVGLTGLQVIEGENIHASHIEQELSLIDMNYVVGSGNHGDGTKLISETDEGGSLFVPPLVPVHNGSTVLKYENVIGSGIDLIESGDSIDLVQSRLEGSSSKYLDDSNEELHVFEAWPGEELNSLVKQIYGGVQVSSVLEPTAKVEVEPTEFGLRESGPEVRETDLEMLVFEARSIEDVGSAFEHLSTGHDETKILEVSVSEVIQGRTNLELIDVNPETRETDSESPVLKPKSIEELESAFEHLSKGLDKTNISEVGSPEVTAGRLNLEKNEINSDLQVVEAKSVDGLHEAFKQLSGEEEAKNGSGKFEENEKHVETDVPEVQPAEEIEQASEAAVISEAGRHLEKEDERNDEVAAITAVVGSNSKKTGKKHKSRKSRSSSSSSSSDSE</sequence>
<reference evidence="3" key="1">
    <citation type="submission" date="2020-07" db="EMBL/GenBank/DDBJ databases">
        <authorList>
            <person name="Lin J."/>
        </authorList>
    </citation>
    <scope>NUCLEOTIDE SEQUENCE</scope>
</reference>
<organism evidence="3">
    <name type="scientific">Ananas comosus var. bracteatus</name>
    <name type="common">red pineapple</name>
    <dbReference type="NCBI Taxonomy" id="296719"/>
    <lineage>
        <taxon>Eukaryota</taxon>
        <taxon>Viridiplantae</taxon>
        <taxon>Streptophyta</taxon>
        <taxon>Embryophyta</taxon>
        <taxon>Tracheophyta</taxon>
        <taxon>Spermatophyta</taxon>
        <taxon>Magnoliopsida</taxon>
        <taxon>Liliopsida</taxon>
        <taxon>Poales</taxon>
        <taxon>Bromeliaceae</taxon>
        <taxon>Bromelioideae</taxon>
        <taxon>Ananas</taxon>
    </lineage>
</organism>
<feature type="compositionally biased region" description="Basic residues" evidence="1">
    <location>
        <begin position="1295"/>
        <end position="1306"/>
    </location>
</feature>
<evidence type="ECO:0000256" key="1">
    <source>
        <dbReference type="SAM" id="MobiDB-lite"/>
    </source>
</evidence>
<name>A0A6V7NFL7_ANACO</name>
<protein>
    <submittedName>
        <fullName evidence="3">Uncharacterized protein</fullName>
    </submittedName>
</protein>
<dbReference type="PANTHER" id="PTHR33870:SF4">
    <property type="entry name" value="CARDIOMYOPATHY-ASSOCIATED PROTEIN"/>
    <property type="match status" value="1"/>
</dbReference>
<feature type="compositionally biased region" description="Polar residues" evidence="1">
    <location>
        <begin position="551"/>
        <end position="563"/>
    </location>
</feature>
<feature type="compositionally biased region" description="Acidic residues" evidence="1">
    <location>
        <begin position="309"/>
        <end position="340"/>
    </location>
</feature>
<feature type="region of interest" description="Disordered" evidence="1">
    <location>
        <begin position="649"/>
        <end position="674"/>
    </location>
</feature>
<feature type="region of interest" description="Disordered" evidence="1">
    <location>
        <begin position="195"/>
        <end position="359"/>
    </location>
</feature>